<keyword evidence="6 11" id="KW-0159">Chromosome partition</keyword>
<evidence type="ECO:0000259" key="13">
    <source>
        <dbReference type="PROSITE" id="PS51900"/>
    </source>
</evidence>
<proteinExistence type="inferred from homology"/>
<dbReference type="Pfam" id="PF02899">
    <property type="entry name" value="Phage_int_SAM_1"/>
    <property type="match status" value="1"/>
</dbReference>
<dbReference type="PANTHER" id="PTHR30349">
    <property type="entry name" value="PHAGE INTEGRASE-RELATED"/>
    <property type="match status" value="1"/>
</dbReference>
<evidence type="ECO:0000256" key="4">
    <source>
        <dbReference type="ARBA" id="ARBA00022490"/>
    </source>
</evidence>
<evidence type="ECO:0000256" key="11">
    <source>
        <dbReference type="HAMAP-Rule" id="MF_01807"/>
    </source>
</evidence>
<dbReference type="NCBIfam" id="NF040815">
    <property type="entry name" value="recomb_XerA_Arch"/>
    <property type="match status" value="1"/>
</dbReference>
<feature type="domain" description="Core-binding (CB)" evidence="13">
    <location>
        <begin position="15"/>
        <end position="96"/>
    </location>
</feature>
<evidence type="ECO:0000313" key="14">
    <source>
        <dbReference type="EMBL" id="OFE43227.1"/>
    </source>
</evidence>
<feature type="domain" description="Tyr recombinase" evidence="12">
    <location>
        <begin position="117"/>
        <end position="299"/>
    </location>
</feature>
<dbReference type="NCBIfam" id="TIGR02225">
    <property type="entry name" value="recomb_XerD"/>
    <property type="match status" value="1"/>
</dbReference>
<gene>
    <name evidence="11" type="primary">xerD</name>
    <name evidence="14" type="ORF">BJN41_09000</name>
</gene>
<comment type="caution">
    <text evidence="14">The sequence shown here is derived from an EMBL/GenBank/DDBJ whole genome shotgun (WGS) entry which is preliminary data.</text>
</comment>
<dbReference type="Gene3D" id="1.10.443.10">
    <property type="entry name" value="Intergrase catalytic core"/>
    <property type="match status" value="1"/>
</dbReference>
<dbReference type="NCBIfam" id="NF001399">
    <property type="entry name" value="PRK00283.1"/>
    <property type="match status" value="1"/>
</dbReference>
<dbReference type="GO" id="GO:0009037">
    <property type="term" value="F:tyrosine-based site-specific recombinase activity"/>
    <property type="evidence" value="ECO:0007669"/>
    <property type="project" value="UniProtKB-UniRule"/>
</dbReference>
<feature type="active site" evidence="11">
    <location>
        <position position="277"/>
    </location>
</feature>
<accession>A0A1E8E0V2</accession>
<comment type="similarity">
    <text evidence="2 11">Belongs to the 'phage' integrase family. XerD subfamily.</text>
</comment>
<dbReference type="EMBL" id="MKQS01000015">
    <property type="protein sequence ID" value="OFE43227.1"/>
    <property type="molecule type" value="Genomic_DNA"/>
</dbReference>
<dbReference type="GO" id="GO:0007059">
    <property type="term" value="P:chromosome segregation"/>
    <property type="evidence" value="ECO:0007669"/>
    <property type="project" value="UniProtKB-UniRule"/>
</dbReference>
<keyword evidence="5 11" id="KW-0132">Cell division</keyword>
<keyword evidence="4 11" id="KW-0963">Cytoplasm</keyword>
<dbReference type="InterPro" id="IPR013762">
    <property type="entry name" value="Integrase-like_cat_sf"/>
</dbReference>
<dbReference type="HAMAP" id="MF_01808">
    <property type="entry name" value="Recomb_XerC_XerD"/>
    <property type="match status" value="1"/>
</dbReference>
<dbReference type="GO" id="GO:0051301">
    <property type="term" value="P:cell division"/>
    <property type="evidence" value="ECO:0007669"/>
    <property type="project" value="UniProtKB-KW"/>
</dbReference>
<dbReference type="GO" id="GO:0005737">
    <property type="term" value="C:cytoplasm"/>
    <property type="evidence" value="ECO:0007669"/>
    <property type="project" value="UniProtKB-SubCell"/>
</dbReference>
<dbReference type="Pfam" id="PF00589">
    <property type="entry name" value="Phage_integrase"/>
    <property type="match status" value="1"/>
</dbReference>
<dbReference type="GO" id="GO:0006313">
    <property type="term" value="P:DNA transposition"/>
    <property type="evidence" value="ECO:0007669"/>
    <property type="project" value="UniProtKB-UniRule"/>
</dbReference>
<comment type="function">
    <text evidence="11">Site-specific tyrosine recombinase, which acts by catalyzing the cutting and rejoining of the recombining DNA molecules. The XerC-XerD complex is essential to convert dimers of the bacterial chromosome into monomers to permit their segregation at cell division. It also contributes to the segregational stability of plasmids.</text>
</comment>
<dbReference type="HAMAP" id="MF_01807">
    <property type="entry name" value="Recomb_XerD"/>
    <property type="match status" value="1"/>
</dbReference>
<evidence type="ECO:0000256" key="10">
    <source>
        <dbReference type="ARBA" id="ARBA00023306"/>
    </source>
</evidence>
<dbReference type="InterPro" id="IPR050090">
    <property type="entry name" value="Tyrosine_recombinase_XerCD"/>
</dbReference>
<evidence type="ECO:0000313" key="15">
    <source>
        <dbReference type="Proteomes" id="UP000186931"/>
    </source>
</evidence>
<dbReference type="InterPro" id="IPR044068">
    <property type="entry name" value="CB"/>
</dbReference>
<evidence type="ECO:0000256" key="1">
    <source>
        <dbReference type="ARBA" id="ARBA00004496"/>
    </source>
</evidence>
<evidence type="ECO:0000256" key="6">
    <source>
        <dbReference type="ARBA" id="ARBA00022829"/>
    </source>
</evidence>
<keyword evidence="8 11" id="KW-0238">DNA-binding</keyword>
<evidence type="ECO:0000259" key="12">
    <source>
        <dbReference type="PROSITE" id="PS51898"/>
    </source>
</evidence>
<feature type="active site" evidence="11">
    <location>
        <position position="181"/>
    </location>
</feature>
<dbReference type="PROSITE" id="PS51900">
    <property type="entry name" value="CB"/>
    <property type="match status" value="1"/>
</dbReference>
<evidence type="ECO:0000256" key="9">
    <source>
        <dbReference type="ARBA" id="ARBA00023172"/>
    </source>
</evidence>
<comment type="subunit">
    <text evidence="11">Forms a cyclic heterotetrameric complex composed of two molecules of XerC and two molecules of XerD.</text>
</comment>
<name>A0A1E8E0V2_9GAMM</name>
<feature type="active site" description="O-(3'-phospho-DNA)-tyrosine intermediate" evidence="11">
    <location>
        <position position="286"/>
    </location>
</feature>
<comment type="subcellular location">
    <subcellularLocation>
        <location evidence="1 11">Cytoplasm</location>
    </subcellularLocation>
</comment>
<dbReference type="SUPFAM" id="SSF56349">
    <property type="entry name" value="DNA breaking-rejoining enzymes"/>
    <property type="match status" value="1"/>
</dbReference>
<sequence length="305" mass="34737">MLNKKPRIPAAILIPETLSFLEGYRNDLIAQSVSPHTRNAYLSDLIQCSNYVSKAMPEWDHDDISDVLIELTKQQKSPRSIARCLSALRSFYKFLREHKLRSDNPVAAHKTPKLGRALPKDLSEADVEALIHAPDINTALGLRDRAMLEVLYACGLRVTELLNLRLELINLKQGYLRIVGKGNKERLVPMGQVACEWIEKYLTESRPQLYKSATDYLFLTVHGGIMSRQNFWYAIKRYALQAGIQAELSPHTLRHAFATHLLNHGADLRVVQMLLGHSDLSTTQIYTHVAQIRMQQLHAQYHPRA</sequence>
<feature type="active site" evidence="11">
    <location>
        <position position="254"/>
    </location>
</feature>
<dbReference type="STRING" id="202956.BJN41_09000"/>
<dbReference type="GO" id="GO:0003677">
    <property type="term" value="F:DNA binding"/>
    <property type="evidence" value="ECO:0007669"/>
    <property type="project" value="UniProtKB-UniRule"/>
</dbReference>
<dbReference type="InterPro" id="IPR002104">
    <property type="entry name" value="Integrase_catalytic"/>
</dbReference>
<dbReference type="AlphaFoldDB" id="A0A1E8E0V2"/>
<dbReference type="CDD" id="cd00798">
    <property type="entry name" value="INT_XerDC_C"/>
    <property type="match status" value="1"/>
</dbReference>
<reference evidence="14 15" key="1">
    <citation type="submission" date="2016-10" db="EMBL/GenBank/DDBJ databases">
        <title>Genome of airborne Acinetobacter sp. 5-2Ac02 in the hospital environment: Species near to Acinetobacter towneri.</title>
        <authorList>
            <person name="Barbosa B."/>
            <person name="Fernandez-Garcia L."/>
            <person name="Gato E."/>
            <person name="Leao R."/>
            <person name="Albano R."/>
            <person name="Fernandez B."/>
            <person name="Fernandez-Cuenca F."/>
            <person name="Marques E."/>
            <person name="Tomas M."/>
        </authorList>
    </citation>
    <scope>NUCLEOTIDE SEQUENCE [LARGE SCALE GENOMIC DNA]</scope>
    <source>
        <strain evidence="14 15">5-2Ac02</strain>
    </source>
</reference>
<dbReference type="Proteomes" id="UP000186931">
    <property type="component" value="Unassembled WGS sequence"/>
</dbReference>
<evidence type="ECO:0000256" key="5">
    <source>
        <dbReference type="ARBA" id="ARBA00022618"/>
    </source>
</evidence>
<dbReference type="InterPro" id="IPR023009">
    <property type="entry name" value="Tyrosine_recombinase_XerC/XerD"/>
</dbReference>
<dbReference type="InterPro" id="IPR011932">
    <property type="entry name" value="Recomb_XerD"/>
</dbReference>
<evidence type="ECO:0000256" key="7">
    <source>
        <dbReference type="ARBA" id="ARBA00022908"/>
    </source>
</evidence>
<dbReference type="eggNOG" id="COG4974">
    <property type="taxonomic scope" value="Bacteria"/>
</dbReference>
<keyword evidence="7 11" id="KW-0229">DNA integration</keyword>
<organism evidence="14 15">
    <name type="scientific">Acinetobacter towneri</name>
    <dbReference type="NCBI Taxonomy" id="202956"/>
    <lineage>
        <taxon>Bacteria</taxon>
        <taxon>Pseudomonadati</taxon>
        <taxon>Pseudomonadota</taxon>
        <taxon>Gammaproteobacteria</taxon>
        <taxon>Moraxellales</taxon>
        <taxon>Moraxellaceae</taxon>
        <taxon>Acinetobacter</taxon>
    </lineage>
</organism>
<keyword evidence="10 11" id="KW-0131">Cell cycle</keyword>
<feature type="active site" evidence="11">
    <location>
        <position position="251"/>
    </location>
</feature>
<protein>
    <recommendedName>
        <fullName evidence="3 11">Tyrosine recombinase XerD</fullName>
    </recommendedName>
</protein>
<feature type="active site" evidence="11">
    <location>
        <position position="157"/>
    </location>
</feature>
<dbReference type="PROSITE" id="PS51898">
    <property type="entry name" value="TYR_RECOMBINASE"/>
    <property type="match status" value="1"/>
</dbReference>
<keyword evidence="9 11" id="KW-0233">DNA recombination</keyword>
<dbReference type="PANTHER" id="PTHR30349:SF90">
    <property type="entry name" value="TYROSINE RECOMBINASE XERD"/>
    <property type="match status" value="1"/>
</dbReference>
<evidence type="ECO:0000256" key="3">
    <source>
        <dbReference type="ARBA" id="ARBA00015810"/>
    </source>
</evidence>
<dbReference type="InterPro" id="IPR011010">
    <property type="entry name" value="DNA_brk_join_enz"/>
</dbReference>
<dbReference type="InterPro" id="IPR004107">
    <property type="entry name" value="Integrase_SAM-like_N"/>
</dbReference>
<dbReference type="Gene3D" id="1.10.150.130">
    <property type="match status" value="1"/>
</dbReference>
<dbReference type="RefSeq" id="WP_070154790.1">
    <property type="nucleotide sequence ID" value="NZ_MKQS01000015.1"/>
</dbReference>
<evidence type="ECO:0000256" key="8">
    <source>
        <dbReference type="ARBA" id="ARBA00023125"/>
    </source>
</evidence>
<dbReference type="InterPro" id="IPR010998">
    <property type="entry name" value="Integrase_recombinase_N"/>
</dbReference>
<evidence type="ECO:0000256" key="2">
    <source>
        <dbReference type="ARBA" id="ARBA00010450"/>
    </source>
</evidence>